<proteinExistence type="predicted"/>
<reference evidence="2" key="1">
    <citation type="journal article" date="2019" name="Int. J. Syst. Evol. Microbiol.">
        <title>The Global Catalogue of Microorganisms (GCM) 10K type strain sequencing project: providing services to taxonomists for standard genome sequencing and annotation.</title>
        <authorList>
            <consortium name="The Broad Institute Genomics Platform"/>
            <consortium name="The Broad Institute Genome Sequencing Center for Infectious Disease"/>
            <person name="Wu L."/>
            <person name="Ma J."/>
        </authorList>
    </citation>
    <scope>NUCLEOTIDE SEQUENCE [LARGE SCALE GENOMIC DNA]</scope>
    <source>
        <strain evidence="2">KCTC 3950</strain>
    </source>
</reference>
<dbReference type="Proteomes" id="UP001597541">
    <property type="component" value="Unassembled WGS sequence"/>
</dbReference>
<evidence type="ECO:0000313" key="2">
    <source>
        <dbReference type="Proteomes" id="UP001597541"/>
    </source>
</evidence>
<name>A0ABW5P9S4_9BACL</name>
<gene>
    <name evidence="1" type="ORF">ACFSUF_02175</name>
</gene>
<evidence type="ECO:0000313" key="1">
    <source>
        <dbReference type="EMBL" id="MFD2611224.1"/>
    </source>
</evidence>
<accession>A0ABW5P9S4</accession>
<dbReference type="RefSeq" id="WP_377599645.1">
    <property type="nucleotide sequence ID" value="NZ_JBHUME010000002.1"/>
</dbReference>
<protein>
    <submittedName>
        <fullName evidence="1">Uncharacterized protein</fullName>
    </submittedName>
</protein>
<dbReference type="EMBL" id="JBHUME010000002">
    <property type="protein sequence ID" value="MFD2611224.1"/>
    <property type="molecule type" value="Genomic_DNA"/>
</dbReference>
<comment type="caution">
    <text evidence="1">The sequence shown here is derived from an EMBL/GenBank/DDBJ whole genome shotgun (WGS) entry which is preliminary data.</text>
</comment>
<keyword evidence="2" id="KW-1185">Reference proteome</keyword>
<organism evidence="1 2">
    <name type="scientific">Paenibacillus gansuensis</name>
    <dbReference type="NCBI Taxonomy" id="306542"/>
    <lineage>
        <taxon>Bacteria</taxon>
        <taxon>Bacillati</taxon>
        <taxon>Bacillota</taxon>
        <taxon>Bacilli</taxon>
        <taxon>Bacillales</taxon>
        <taxon>Paenibacillaceae</taxon>
        <taxon>Paenibacillus</taxon>
    </lineage>
</organism>
<sequence length="273" mass="30648">MTVHSVELEFNFTREQNTAVIETIAELSENAYYQGGRVAGLFADEMRVPDVYRYDLRYIANTESWEAVRLPQDASPAGGMGEDTRPTLLVLMESPHNDEYLYLDENGDPVKIPVVRDRADAVRRIARVEPVRPANGKTGEHMDRFLAAVAEGLAPSGRDVMYRVIVANPVQYQTSLHAVHGGTLSKPLYGALRDNVWKALWTQEAVRSDFAARLAAYKPAVIFNGCTRVVKPLVEEAIREVLRGQAVECYRVAHPFAWFSAANRKLTRVELEE</sequence>